<evidence type="ECO:0000256" key="5">
    <source>
        <dbReference type="ARBA" id="ARBA00022960"/>
    </source>
</evidence>
<protein>
    <submittedName>
        <fullName evidence="9">Rod shape-determining protein MreD</fullName>
    </submittedName>
</protein>
<evidence type="ECO:0000256" key="3">
    <source>
        <dbReference type="ARBA" id="ARBA00022475"/>
    </source>
</evidence>
<feature type="transmembrane region" description="Helical" evidence="8">
    <location>
        <begin position="129"/>
        <end position="147"/>
    </location>
</feature>
<keyword evidence="4 8" id="KW-0812">Transmembrane</keyword>
<feature type="transmembrane region" description="Helical" evidence="8">
    <location>
        <begin position="60"/>
        <end position="81"/>
    </location>
</feature>
<comment type="caution">
    <text evidence="9">The sequence shown here is derived from an EMBL/GenBank/DDBJ whole genome shotgun (WGS) entry which is preliminary data.</text>
</comment>
<proteinExistence type="inferred from homology"/>
<keyword evidence="5" id="KW-0133">Cell shape</keyword>
<dbReference type="InterPro" id="IPR007227">
    <property type="entry name" value="Cell_shape_determining_MreD"/>
</dbReference>
<evidence type="ECO:0000256" key="7">
    <source>
        <dbReference type="ARBA" id="ARBA00023136"/>
    </source>
</evidence>
<keyword evidence="7 8" id="KW-0472">Membrane</keyword>
<accession>A0A7C5RF64</accession>
<comment type="subcellular location">
    <subcellularLocation>
        <location evidence="1">Cell membrane</location>
        <topology evidence="1">Multi-pass membrane protein</topology>
    </subcellularLocation>
</comment>
<gene>
    <name evidence="9" type="ORF">ENM28_06195</name>
</gene>
<keyword evidence="6 8" id="KW-1133">Transmembrane helix</keyword>
<evidence type="ECO:0000256" key="4">
    <source>
        <dbReference type="ARBA" id="ARBA00022692"/>
    </source>
</evidence>
<evidence type="ECO:0000313" key="9">
    <source>
        <dbReference type="EMBL" id="HHM68279.1"/>
    </source>
</evidence>
<comment type="similarity">
    <text evidence="2">Belongs to the MreD family.</text>
</comment>
<keyword evidence="3" id="KW-1003">Cell membrane</keyword>
<dbReference type="AlphaFoldDB" id="A0A7C5RF64"/>
<name>A0A7C5RF64_9DEIN</name>
<sequence>MKALAALFLTLLFSGLLGALWPSGLMGPDLFLVLALGYAHARPYYLGLPAAFLLGLLQDLLGFGLLGVHAIGLLGATYAFYAASRRLVAGESLGALFAFLWAFFAKWLGYFLVAYWLRLDLPPLAPLDLILEGLFTLPFALWALRLAGPRTQP</sequence>
<evidence type="ECO:0000256" key="1">
    <source>
        <dbReference type="ARBA" id="ARBA00004651"/>
    </source>
</evidence>
<evidence type="ECO:0000256" key="8">
    <source>
        <dbReference type="SAM" id="Phobius"/>
    </source>
</evidence>
<dbReference type="RefSeq" id="WP_038047023.1">
    <property type="nucleotide sequence ID" value="NZ_JQNC01000003.1"/>
</dbReference>
<organism evidence="9">
    <name type="scientific">Thermus caliditerrae</name>
    <dbReference type="NCBI Taxonomy" id="1330700"/>
    <lineage>
        <taxon>Bacteria</taxon>
        <taxon>Thermotogati</taxon>
        <taxon>Deinococcota</taxon>
        <taxon>Deinococci</taxon>
        <taxon>Thermales</taxon>
        <taxon>Thermaceae</taxon>
        <taxon>Thermus</taxon>
    </lineage>
</organism>
<feature type="transmembrane region" description="Helical" evidence="8">
    <location>
        <begin position="93"/>
        <end position="117"/>
    </location>
</feature>
<evidence type="ECO:0000256" key="2">
    <source>
        <dbReference type="ARBA" id="ARBA00007776"/>
    </source>
</evidence>
<evidence type="ECO:0000256" key="6">
    <source>
        <dbReference type="ARBA" id="ARBA00022989"/>
    </source>
</evidence>
<dbReference type="Pfam" id="PF04093">
    <property type="entry name" value="MreD"/>
    <property type="match status" value="1"/>
</dbReference>
<reference evidence="9" key="1">
    <citation type="journal article" date="2020" name="mSystems">
        <title>Genome- and Community-Level Interaction Insights into Carbon Utilization and Element Cycling Functions of Hydrothermarchaeota in Hydrothermal Sediment.</title>
        <authorList>
            <person name="Zhou Z."/>
            <person name="Liu Y."/>
            <person name="Xu W."/>
            <person name="Pan J."/>
            <person name="Luo Z.H."/>
            <person name="Li M."/>
        </authorList>
    </citation>
    <scope>NUCLEOTIDE SEQUENCE [LARGE SCALE GENOMIC DNA]</scope>
    <source>
        <strain evidence="9">SpSt-1071</strain>
    </source>
</reference>
<dbReference type="GO" id="GO:0008360">
    <property type="term" value="P:regulation of cell shape"/>
    <property type="evidence" value="ECO:0007669"/>
    <property type="project" value="UniProtKB-KW"/>
</dbReference>
<dbReference type="GO" id="GO:0005886">
    <property type="term" value="C:plasma membrane"/>
    <property type="evidence" value="ECO:0007669"/>
    <property type="project" value="UniProtKB-SubCell"/>
</dbReference>
<dbReference type="EMBL" id="DRXE01000227">
    <property type="protein sequence ID" value="HHM68279.1"/>
    <property type="molecule type" value="Genomic_DNA"/>
</dbReference>